<comment type="caution">
    <text evidence="2">The sequence shown here is derived from an EMBL/GenBank/DDBJ whole genome shotgun (WGS) entry which is preliminary data.</text>
</comment>
<gene>
    <name evidence="2" type="ORF">CXU22_03580</name>
</gene>
<protein>
    <submittedName>
        <fullName evidence="2">Uncharacterized protein</fullName>
    </submittedName>
</protein>
<evidence type="ECO:0000256" key="1">
    <source>
        <dbReference type="SAM" id="MobiDB-lite"/>
    </source>
</evidence>
<evidence type="ECO:0000313" key="3">
    <source>
        <dbReference type="Proteomes" id="UP000236000"/>
    </source>
</evidence>
<dbReference type="Proteomes" id="UP000236000">
    <property type="component" value="Unassembled WGS sequence"/>
</dbReference>
<proteinExistence type="predicted"/>
<reference evidence="2 3" key="1">
    <citation type="journal article" date="2017" name="BMC Genomics">
        <title>Genome sequencing of 39 Akkermansia muciniphila isolates reveals its population structure, genomic and functional diverisity, and global distribution in mammalian gut microbiotas.</title>
        <authorList>
            <person name="Guo X."/>
            <person name="Li S."/>
            <person name="Zhang J."/>
            <person name="Wu F."/>
            <person name="Li X."/>
            <person name="Wu D."/>
            <person name="Zhang M."/>
            <person name="Ou Z."/>
            <person name="Jie Z."/>
            <person name="Yan Q."/>
            <person name="Li P."/>
            <person name="Yi J."/>
            <person name="Peng Y."/>
        </authorList>
    </citation>
    <scope>NUCLEOTIDE SEQUENCE [LARGE SCALE GENOMIC DNA]</scope>
    <source>
        <strain evidence="2 3">GP24</strain>
    </source>
</reference>
<dbReference type="EMBL" id="PJKA01000006">
    <property type="protein sequence ID" value="PNC18888.1"/>
    <property type="molecule type" value="Genomic_DNA"/>
</dbReference>
<accession>A0A2N8HF29</accession>
<evidence type="ECO:0000313" key="2">
    <source>
        <dbReference type="EMBL" id="PNC18888.1"/>
    </source>
</evidence>
<sequence>MDKEPPPSGEETPGSEQEEKPGDGKEKEKEPEYVLELPDDLEITDDFKNILKDQAKGSGLDGKAAGKYVSGVIKAMEEAERVNMAKDTKQLREDWGRNFNANMDAVKSFAFKLRSKSGLTPEDMGPLQSPKGYRLLFALSQLVGEDTFVGGKTEQINDPQKEAHRMLTDPTHKYYEAMRDQTNPLFLEANRIYNNLVSTAP</sequence>
<feature type="compositionally biased region" description="Basic and acidic residues" evidence="1">
    <location>
        <begin position="17"/>
        <end position="32"/>
    </location>
</feature>
<name>A0A2N8HF29_9BACT</name>
<feature type="region of interest" description="Disordered" evidence="1">
    <location>
        <begin position="1"/>
        <end position="38"/>
    </location>
</feature>
<organism evidence="2 3">
    <name type="scientific">Akkermansia muciniphila</name>
    <dbReference type="NCBI Taxonomy" id="239935"/>
    <lineage>
        <taxon>Bacteria</taxon>
        <taxon>Pseudomonadati</taxon>
        <taxon>Verrucomicrobiota</taxon>
        <taxon>Verrucomicrobiia</taxon>
        <taxon>Verrucomicrobiales</taxon>
        <taxon>Akkermansiaceae</taxon>
        <taxon>Akkermansia</taxon>
    </lineage>
</organism>
<dbReference type="AlphaFoldDB" id="A0A2N8HF29"/>